<evidence type="ECO:0000256" key="1">
    <source>
        <dbReference type="ARBA" id="ARBA00004123"/>
    </source>
</evidence>
<evidence type="ECO:0000256" key="5">
    <source>
        <dbReference type="ARBA" id="ARBA00023163"/>
    </source>
</evidence>
<evidence type="ECO:0000256" key="4">
    <source>
        <dbReference type="ARBA" id="ARBA00023125"/>
    </source>
</evidence>
<dbReference type="SUPFAM" id="SSF54447">
    <property type="entry name" value="ssDNA-binding transcriptional regulator domain"/>
    <property type="match status" value="1"/>
</dbReference>
<proteinExistence type="inferred from homology"/>
<keyword evidence="4" id="KW-0238">DNA-binding</keyword>
<keyword evidence="3" id="KW-0805">Transcription regulation</keyword>
<dbReference type="Gene3D" id="2.30.31.10">
    <property type="entry name" value="Transcriptional Coactivator Pc4, Chain A"/>
    <property type="match status" value="1"/>
</dbReference>
<protein>
    <recommendedName>
        <fullName evidence="8">Transcriptional coactivator p15 (PC4) C-terminal domain-containing protein</fullName>
    </recommendedName>
</protein>
<accession>A0ABP9YQL0</accession>
<organism evidence="9 10">
    <name type="scientific">Mucor flavus</name>
    <dbReference type="NCBI Taxonomy" id="439312"/>
    <lineage>
        <taxon>Eukaryota</taxon>
        <taxon>Fungi</taxon>
        <taxon>Fungi incertae sedis</taxon>
        <taxon>Mucoromycota</taxon>
        <taxon>Mucoromycotina</taxon>
        <taxon>Mucoromycetes</taxon>
        <taxon>Mucorales</taxon>
        <taxon>Mucorineae</taxon>
        <taxon>Mucoraceae</taxon>
        <taxon>Mucor</taxon>
    </lineage>
</organism>
<keyword evidence="10" id="KW-1185">Reference proteome</keyword>
<evidence type="ECO:0000313" key="10">
    <source>
        <dbReference type="Proteomes" id="UP001473302"/>
    </source>
</evidence>
<dbReference type="PANTHER" id="PTHR13215">
    <property type="entry name" value="RNA POLYMERASE II TRANSCRIPTIONAL COACTIVATOR"/>
    <property type="match status" value="1"/>
</dbReference>
<dbReference type="Proteomes" id="UP001473302">
    <property type="component" value="Unassembled WGS sequence"/>
</dbReference>
<feature type="domain" description="Transcriptional coactivator p15 (PC4) C-terminal" evidence="8">
    <location>
        <begin position="149"/>
        <end position="199"/>
    </location>
</feature>
<keyword evidence="5" id="KW-0804">Transcription</keyword>
<name>A0ABP9YQL0_9FUNG</name>
<evidence type="ECO:0000256" key="7">
    <source>
        <dbReference type="SAM" id="MobiDB-lite"/>
    </source>
</evidence>
<dbReference type="InterPro" id="IPR045125">
    <property type="entry name" value="Sub1/Tcp4-like"/>
</dbReference>
<dbReference type="EMBL" id="BAABUK010000004">
    <property type="protein sequence ID" value="GAA5809144.1"/>
    <property type="molecule type" value="Genomic_DNA"/>
</dbReference>
<evidence type="ECO:0000256" key="6">
    <source>
        <dbReference type="ARBA" id="ARBA00023242"/>
    </source>
</evidence>
<evidence type="ECO:0000256" key="3">
    <source>
        <dbReference type="ARBA" id="ARBA00023015"/>
    </source>
</evidence>
<gene>
    <name evidence="9" type="ORF">MFLAVUS_002548</name>
</gene>
<dbReference type="InterPro" id="IPR003173">
    <property type="entry name" value="PC4_C"/>
</dbReference>
<dbReference type="Pfam" id="PF02229">
    <property type="entry name" value="PC4"/>
    <property type="match status" value="1"/>
</dbReference>
<evidence type="ECO:0000313" key="9">
    <source>
        <dbReference type="EMBL" id="GAA5809144.1"/>
    </source>
</evidence>
<evidence type="ECO:0000256" key="2">
    <source>
        <dbReference type="ARBA" id="ARBA00009001"/>
    </source>
</evidence>
<feature type="compositionally biased region" description="Basic and acidic residues" evidence="7">
    <location>
        <begin position="129"/>
        <end position="145"/>
    </location>
</feature>
<dbReference type="InterPro" id="IPR009044">
    <property type="entry name" value="ssDNA-bd_transcriptional_reg"/>
</dbReference>
<evidence type="ECO:0000259" key="8">
    <source>
        <dbReference type="Pfam" id="PF02229"/>
    </source>
</evidence>
<feature type="compositionally biased region" description="Acidic residues" evidence="7">
    <location>
        <begin position="101"/>
        <end position="117"/>
    </location>
</feature>
<keyword evidence="6" id="KW-0539">Nucleus</keyword>
<comment type="caution">
    <text evidence="9">The sequence shown here is derived from an EMBL/GenBank/DDBJ whole genome shotgun (WGS) entry which is preliminary data.</text>
</comment>
<sequence>MFGKDRAKFSTLAKLLLLRDINAAKNIKLISTLKLQDKQLPAVFCRENKLETFIRRITRELRNLPTQPQQLDNMGKVRKHSESESDEGEMEFKPSKKQIESSEEEEESEEESEEEEEEKPRPAKKKKTETKTAEKSDDNTRDAKGDAIFALSNKRRVTVRAFPNGDPAIDIRETYVVNGEQRPGKGICLPLAQWKKLVELLPDIEEAITALPKKK</sequence>
<comment type="similarity">
    <text evidence="2">Belongs to the transcriptional coactivator PC4 family.</text>
</comment>
<feature type="compositionally biased region" description="Basic and acidic residues" evidence="7">
    <location>
        <begin position="90"/>
        <end position="100"/>
    </location>
</feature>
<feature type="region of interest" description="Disordered" evidence="7">
    <location>
        <begin position="64"/>
        <end position="146"/>
    </location>
</feature>
<reference evidence="9 10" key="1">
    <citation type="submission" date="2024-04" db="EMBL/GenBank/DDBJ databases">
        <title>genome sequences of Mucor flavus KT1a and Helicostylum pulchrum KT1b strains isolated from the surface of a dry-aged beef.</title>
        <authorList>
            <person name="Toyotome T."/>
            <person name="Hosono M."/>
            <person name="Torimaru M."/>
            <person name="Fukuda K."/>
            <person name="Mikami N."/>
        </authorList>
    </citation>
    <scope>NUCLEOTIDE SEQUENCE [LARGE SCALE GENOMIC DNA]</scope>
    <source>
        <strain evidence="9 10">KT1a</strain>
    </source>
</reference>
<comment type="subcellular location">
    <subcellularLocation>
        <location evidence="1">Nucleus</location>
    </subcellularLocation>
</comment>